<dbReference type="RefSeq" id="XP_001300041.1">
    <property type="nucleotide sequence ID" value="XM_001300040.1"/>
</dbReference>
<keyword evidence="1" id="KW-0472">Membrane</keyword>
<dbReference type="SUPFAM" id="SSF48403">
    <property type="entry name" value="Ankyrin repeat"/>
    <property type="match status" value="1"/>
</dbReference>
<dbReference type="VEuPathDB" id="TrichDB:TVAG_254650"/>
<keyword evidence="3" id="KW-1185">Reference proteome</keyword>
<evidence type="ECO:0008006" key="4">
    <source>
        <dbReference type="Google" id="ProtNLM"/>
    </source>
</evidence>
<keyword evidence="1" id="KW-0812">Transmembrane</keyword>
<reference evidence="2" key="1">
    <citation type="submission" date="2006-10" db="EMBL/GenBank/DDBJ databases">
        <authorList>
            <person name="Amadeo P."/>
            <person name="Zhao Q."/>
            <person name="Wortman J."/>
            <person name="Fraser-Liggett C."/>
            <person name="Carlton J."/>
        </authorList>
    </citation>
    <scope>NUCLEOTIDE SEQUENCE</scope>
    <source>
        <strain evidence="2">G3</strain>
    </source>
</reference>
<dbReference type="PANTHER" id="PTHR24159">
    <property type="match status" value="1"/>
</dbReference>
<evidence type="ECO:0000256" key="1">
    <source>
        <dbReference type="SAM" id="Phobius"/>
    </source>
</evidence>
<dbReference type="AlphaFoldDB" id="A2G6V4"/>
<dbReference type="Proteomes" id="UP000001542">
    <property type="component" value="Unassembled WGS sequence"/>
</dbReference>
<dbReference type="EMBL" id="DS114509">
    <property type="protein sequence ID" value="EAX87111.1"/>
    <property type="molecule type" value="Genomic_DNA"/>
</dbReference>
<organism evidence="2 3">
    <name type="scientific">Trichomonas vaginalis (strain ATCC PRA-98 / G3)</name>
    <dbReference type="NCBI Taxonomy" id="412133"/>
    <lineage>
        <taxon>Eukaryota</taxon>
        <taxon>Metamonada</taxon>
        <taxon>Parabasalia</taxon>
        <taxon>Trichomonadida</taxon>
        <taxon>Trichomonadidae</taxon>
        <taxon>Trichomonas</taxon>
    </lineage>
</organism>
<proteinExistence type="predicted"/>
<evidence type="ECO:0000313" key="2">
    <source>
        <dbReference type="EMBL" id="EAX87111.1"/>
    </source>
</evidence>
<feature type="transmembrane region" description="Helical" evidence="1">
    <location>
        <begin position="262"/>
        <end position="280"/>
    </location>
</feature>
<feature type="transmembrane region" description="Helical" evidence="1">
    <location>
        <begin position="286"/>
        <end position="310"/>
    </location>
</feature>
<evidence type="ECO:0000313" key="3">
    <source>
        <dbReference type="Proteomes" id="UP000001542"/>
    </source>
</evidence>
<keyword evidence="1" id="KW-1133">Transmembrane helix</keyword>
<sequence>MSGSTQPANEIECSFCNIKLIDAFEYPSQASKLIWDVNSENILQASSQIIDFINTNKIPIKMAIYLIDIISQLREKNIKLLADLYQAISNKFSCTIQPRNEKLTSLLHYRGFKFANFRPKMKEEDIINVYSIDSALHYIAYDKVDELKIKFPYLDIAREINEITPLDCAIKYGSELCFNYFKNLGAKYTDKSELYAVQGGNTNIFMQMIEDKKSFNYRQYEIAEYLKSNFRQNPDSIAESMFFGNYDVASYLLSNGGNINKLYIIFHIIFIIILLHPFYSHIYHCFITFFFISCSSLLYDILFHFIFIIVS</sequence>
<dbReference type="KEGG" id="tva:4744764"/>
<dbReference type="InterPro" id="IPR036770">
    <property type="entry name" value="Ankyrin_rpt-contain_sf"/>
</dbReference>
<name>A2G6V4_TRIV3</name>
<accession>A2G6V4</accession>
<dbReference type="PANTHER" id="PTHR24159:SF5">
    <property type="entry name" value="ANK_REP_REGION DOMAIN-CONTAINING PROTEIN"/>
    <property type="match status" value="1"/>
</dbReference>
<reference evidence="2" key="2">
    <citation type="journal article" date="2007" name="Science">
        <title>Draft genome sequence of the sexually transmitted pathogen Trichomonas vaginalis.</title>
        <authorList>
            <person name="Carlton J.M."/>
            <person name="Hirt R.P."/>
            <person name="Silva J.C."/>
            <person name="Delcher A.L."/>
            <person name="Schatz M."/>
            <person name="Zhao Q."/>
            <person name="Wortman J.R."/>
            <person name="Bidwell S.L."/>
            <person name="Alsmark U.C.M."/>
            <person name="Besteiro S."/>
            <person name="Sicheritz-Ponten T."/>
            <person name="Noel C.J."/>
            <person name="Dacks J.B."/>
            <person name="Foster P.G."/>
            <person name="Simillion C."/>
            <person name="Van de Peer Y."/>
            <person name="Miranda-Saavedra D."/>
            <person name="Barton G.J."/>
            <person name="Westrop G.D."/>
            <person name="Mueller S."/>
            <person name="Dessi D."/>
            <person name="Fiori P.L."/>
            <person name="Ren Q."/>
            <person name="Paulsen I."/>
            <person name="Zhang H."/>
            <person name="Bastida-Corcuera F.D."/>
            <person name="Simoes-Barbosa A."/>
            <person name="Brown M.T."/>
            <person name="Hayes R.D."/>
            <person name="Mukherjee M."/>
            <person name="Okumura C.Y."/>
            <person name="Schneider R."/>
            <person name="Smith A.J."/>
            <person name="Vanacova S."/>
            <person name="Villalvazo M."/>
            <person name="Haas B.J."/>
            <person name="Pertea M."/>
            <person name="Feldblyum T.V."/>
            <person name="Utterback T.R."/>
            <person name="Shu C.L."/>
            <person name="Osoegawa K."/>
            <person name="de Jong P.J."/>
            <person name="Hrdy I."/>
            <person name="Horvathova L."/>
            <person name="Zubacova Z."/>
            <person name="Dolezal P."/>
            <person name="Malik S.B."/>
            <person name="Logsdon J.M. Jr."/>
            <person name="Henze K."/>
            <person name="Gupta A."/>
            <person name="Wang C.C."/>
            <person name="Dunne R.L."/>
            <person name="Upcroft J.A."/>
            <person name="Upcroft P."/>
            <person name="White O."/>
            <person name="Salzberg S.L."/>
            <person name="Tang P."/>
            <person name="Chiu C.-H."/>
            <person name="Lee Y.-S."/>
            <person name="Embley T.M."/>
            <person name="Coombs G.H."/>
            <person name="Mottram J.C."/>
            <person name="Tachezy J."/>
            <person name="Fraser-Liggett C.M."/>
            <person name="Johnson P.J."/>
        </authorList>
    </citation>
    <scope>NUCLEOTIDE SEQUENCE [LARGE SCALE GENOMIC DNA]</scope>
    <source>
        <strain evidence="2">G3</strain>
    </source>
</reference>
<protein>
    <recommendedName>
        <fullName evidence="4">DUF3447 domain-containing protein</fullName>
    </recommendedName>
</protein>
<dbReference type="InParanoid" id="A2G6V4"/>
<gene>
    <name evidence="2" type="ORF">TVAG_254650</name>
</gene>
<dbReference type="VEuPathDB" id="TrichDB:TVAGG3_0294390"/>